<name>A0A6M3IM27_9ZZZZ</name>
<accession>A0A6M3IM27</accession>
<proteinExistence type="predicted"/>
<dbReference type="EMBL" id="MT141324">
    <property type="protein sequence ID" value="QJA58444.1"/>
    <property type="molecule type" value="Genomic_DNA"/>
</dbReference>
<dbReference type="AlphaFoldDB" id="A0A6M3IM27"/>
<reference evidence="1" key="1">
    <citation type="submission" date="2020-03" db="EMBL/GenBank/DDBJ databases">
        <title>The deep terrestrial virosphere.</title>
        <authorList>
            <person name="Holmfeldt K."/>
            <person name="Nilsson E."/>
            <person name="Simone D."/>
            <person name="Lopez-Fernandez M."/>
            <person name="Wu X."/>
            <person name="de Brujin I."/>
            <person name="Lundin D."/>
            <person name="Andersson A."/>
            <person name="Bertilsson S."/>
            <person name="Dopson M."/>
        </authorList>
    </citation>
    <scope>NUCLEOTIDE SEQUENCE</scope>
    <source>
        <strain evidence="1">MM415B01448</strain>
    </source>
</reference>
<organism evidence="1">
    <name type="scientific">viral metagenome</name>
    <dbReference type="NCBI Taxonomy" id="1070528"/>
    <lineage>
        <taxon>unclassified sequences</taxon>
        <taxon>metagenomes</taxon>
        <taxon>organismal metagenomes</taxon>
    </lineage>
</organism>
<gene>
    <name evidence="1" type="ORF">MM415B01448_0016</name>
</gene>
<sequence length="207" mass="24242">MKLLKKLGRRKSETAKFYQSWGLFLCPFCNKRIEKTLANGKYNNSCGCMRTEHAIKHGLFMIDGKRNPIFTIWYLMRERCKNPKATHYKYYGGRGISVCSEWANDFAIFHKWAIEHGWEKGLQIDRINNDGNYEPLNCRFVTCQINIQNSRIAKLTPEQIVEIRQKYGKSGETYKEFAKHYEVNGGTISNIIRNKTWGNHFSPVKKC</sequence>
<evidence type="ECO:0000313" key="1">
    <source>
        <dbReference type="EMBL" id="QJA58444.1"/>
    </source>
</evidence>
<protein>
    <submittedName>
        <fullName evidence="1">Uncharacterized protein</fullName>
    </submittedName>
</protein>